<dbReference type="PANTHER" id="PTHR15922:SF2">
    <property type="entry name" value="NBAS SUBUNIT OF NRZ TETHERING COMPLEX"/>
    <property type="match status" value="1"/>
</dbReference>
<dbReference type="EMBL" id="KE561069">
    <property type="protein sequence ID" value="EPZ33231.1"/>
    <property type="molecule type" value="Genomic_DNA"/>
</dbReference>
<sequence>MRMQSVEKSRMEHVTFSVVVGVDGREIVDLCGCCLDGGDVYLVFVLMERGEVVVLKADLKVGEIKSDVQRSVVKGFNEIWGIGIAKGCKFVVYGSSWSGKIQEGLRIYGFEESFPYIEGSEKSRIDAVYEGVKNGRLAISYDQTVGITIDDENNLILWDLEKGEIQKMWTFDDLKVCLGDEKNVYLASVPDIMKICEEIKVCKDVEIGFSFERLSILERRNKHAMVSLVDGKVDLTRVRIIDEMPRMNKLKRMMIYAKNLTVSPISYLTDTLLWHFDSTNETKFGYLVVPEYKLIRFSQTTPMQLLMNKLEEKKYDEAKELCEEYGISLDFVYKQIWEDCFEMEALKQIKDDEWVVGRVEDMKWIVRVEKESVKRILNELFDFVVMKNAELSEEIGEWKRRLDIFDELIGIGTFISWEEFVEFREREMNEIAKAFAVKCQFEALYLVYDKFREIDLRVVLKCVPETVKPSSYAFLLKNVVDEGWIKERMYEIEECCGMIEYAVEFVRICKIEIEMDKIERFYKFSSKSKVSLREAMGKSEMEWVEMIVMSSNRERIISDLREYCLGVVTEENLIKGIEILDIEMICEIVEHSKPGVKNRIIVDEDELIDLVLKSCYFKENCGGIEIYNRMYESLPMKRSIKGELKENDDRVELEKVKGNDERVNTLEKVKRNDERVDEFEKDLNILEIVNKYIPTLNLKQLKEIKNPSEILIEKMKENFNEIEIRIFVLDLKELENFGIEINFDKLLFITLENSKLFKVKKEIVIKVANKFYDSKEYKKSIECLSIVKQDEEIEEFYNLIEATIILEKFISNLNPIEFKENKNKFRLIKNLIKRDSKFFLYPEKIINLTRKLNLFNKNILKYILEKSLIENELEISFLVLDLFKKEKFELDLNFVELFLKFYERENDLNRKNQILSLIYKSEFSFFALTKVKVEVKEEVEVEVEVEVEEGKDVEGYGCNGSGRVDEYFNQKRLLYSTLFNVGKTISTFTNDSPFNDSPFKDGTNNYCLIKLFAERLKSSENVLDFDKIKIDWINENKDLINKINLEKNKNELKNKISNLLPSKDSIDLFLNDSEFQLKVLNEMISNQNFTLVENAFKLIKILNLDFNFHSFIVSCFDLNLIDLLKRIEKFHSIFTSNFDSLFSIHSKINSINLQSKYYFNLLAESTTDDFISNQSLKRSDLIDSLLLLIQQPLDNLTLLINSNYSSYPDISHILSPFINRSNISTWIPLIFKIIQLRDFTKRNENLKIDLDHQPLKLFLSILEKWEFNLNENELNLFFSLNPNQNDLNEISNLLSVIQYIERRNILPTKDLSFFDSLLDLSSNFKNYLTWDLIELPTFNLDSDVLDSDDNPWKSFLFFYHKKQLSFSPLFINNLANSLVFDNSLEFDFLAILTADLVLSRKLELASFVAHKALKLPPSLNISVLALDSISNVLHLALNHFELIDDKDSDKVDEGSNMGFPLYQNVDRFILLDIKYKLKVDCIAKFKEAIQVMTDLYN</sequence>
<name>A0A075ASH0_ROZAC</name>
<dbReference type="GO" id="GO:0000149">
    <property type="term" value="F:SNARE binding"/>
    <property type="evidence" value="ECO:0007669"/>
    <property type="project" value="TreeGrafter"/>
</dbReference>
<dbReference type="GO" id="GO:0070939">
    <property type="term" value="C:Dsl1/NZR complex"/>
    <property type="evidence" value="ECO:0007669"/>
    <property type="project" value="TreeGrafter"/>
</dbReference>
<keyword evidence="2" id="KW-1185">Reference proteome</keyword>
<dbReference type="STRING" id="988480.A0A075ASH0"/>
<dbReference type="GO" id="GO:0006890">
    <property type="term" value="P:retrograde vesicle-mediated transport, Golgi to endoplasmic reticulum"/>
    <property type="evidence" value="ECO:0007669"/>
    <property type="project" value="TreeGrafter"/>
</dbReference>
<protein>
    <submittedName>
        <fullName evidence="1">Uncharacterized protein</fullName>
    </submittedName>
</protein>
<dbReference type="HOGENOM" id="CLU_248852_0_0_1"/>
<dbReference type="OrthoDB" id="27490at2759"/>
<dbReference type="PANTHER" id="PTHR15922">
    <property type="entry name" value="NEUROBLASTOMA-AMPLIFIED SEQUENCE"/>
    <property type="match status" value="1"/>
</dbReference>
<accession>A0A075ASH0</accession>
<gene>
    <name evidence="1" type="ORF">O9G_005646</name>
</gene>
<reference evidence="1 2" key="1">
    <citation type="journal article" date="2013" name="Curr. Biol.">
        <title>Shared signatures of parasitism and phylogenomics unite Cryptomycota and microsporidia.</title>
        <authorList>
            <person name="James T.Y."/>
            <person name="Pelin A."/>
            <person name="Bonen L."/>
            <person name="Ahrendt S."/>
            <person name="Sain D."/>
            <person name="Corradi N."/>
            <person name="Stajich J.E."/>
        </authorList>
    </citation>
    <scope>NUCLEOTIDE SEQUENCE [LARGE SCALE GENOMIC DNA]</scope>
    <source>
        <strain evidence="1 2">CSF55</strain>
    </source>
</reference>
<proteinExistence type="predicted"/>
<evidence type="ECO:0000313" key="1">
    <source>
        <dbReference type="EMBL" id="EPZ33231.1"/>
    </source>
</evidence>
<dbReference type="Proteomes" id="UP000030755">
    <property type="component" value="Unassembled WGS sequence"/>
</dbReference>
<organism evidence="1 2">
    <name type="scientific">Rozella allomycis (strain CSF55)</name>
    <dbReference type="NCBI Taxonomy" id="988480"/>
    <lineage>
        <taxon>Eukaryota</taxon>
        <taxon>Fungi</taxon>
        <taxon>Fungi incertae sedis</taxon>
        <taxon>Cryptomycota</taxon>
        <taxon>Cryptomycota incertae sedis</taxon>
        <taxon>Rozella</taxon>
    </lineage>
</organism>
<evidence type="ECO:0000313" key="2">
    <source>
        <dbReference type="Proteomes" id="UP000030755"/>
    </source>
</evidence>